<sequence>MLQIKFIHSDRNLDSYNCPKNSTSAFISRVASPV</sequence>
<protein>
    <submittedName>
        <fullName evidence="1">Uncharacterized protein</fullName>
    </submittedName>
</protein>
<organism evidence="1">
    <name type="scientific">Arundo donax</name>
    <name type="common">Giant reed</name>
    <name type="synonym">Donax arundinaceus</name>
    <dbReference type="NCBI Taxonomy" id="35708"/>
    <lineage>
        <taxon>Eukaryota</taxon>
        <taxon>Viridiplantae</taxon>
        <taxon>Streptophyta</taxon>
        <taxon>Embryophyta</taxon>
        <taxon>Tracheophyta</taxon>
        <taxon>Spermatophyta</taxon>
        <taxon>Magnoliopsida</taxon>
        <taxon>Liliopsida</taxon>
        <taxon>Poales</taxon>
        <taxon>Poaceae</taxon>
        <taxon>PACMAD clade</taxon>
        <taxon>Arundinoideae</taxon>
        <taxon>Arundineae</taxon>
        <taxon>Arundo</taxon>
    </lineage>
</organism>
<reference evidence="1" key="1">
    <citation type="submission" date="2014-09" db="EMBL/GenBank/DDBJ databases">
        <authorList>
            <person name="Magalhaes I.L.F."/>
            <person name="Oliveira U."/>
            <person name="Santos F.R."/>
            <person name="Vidigal T.H.D.A."/>
            <person name="Brescovit A.D."/>
            <person name="Santos A.J."/>
        </authorList>
    </citation>
    <scope>NUCLEOTIDE SEQUENCE</scope>
    <source>
        <tissue evidence="1">Shoot tissue taken approximately 20 cm above the soil surface</tissue>
    </source>
</reference>
<dbReference type="EMBL" id="GBRH01159782">
    <property type="protein sequence ID" value="JAE38114.1"/>
    <property type="molecule type" value="Transcribed_RNA"/>
</dbReference>
<reference evidence="1" key="2">
    <citation type="journal article" date="2015" name="Data Brief">
        <title>Shoot transcriptome of the giant reed, Arundo donax.</title>
        <authorList>
            <person name="Barrero R.A."/>
            <person name="Guerrero F.D."/>
            <person name="Moolhuijzen P."/>
            <person name="Goolsby J.A."/>
            <person name="Tidwell J."/>
            <person name="Bellgard S.E."/>
            <person name="Bellgard M.I."/>
        </authorList>
    </citation>
    <scope>NUCLEOTIDE SEQUENCE</scope>
    <source>
        <tissue evidence="1">Shoot tissue taken approximately 20 cm above the soil surface</tissue>
    </source>
</reference>
<evidence type="ECO:0000313" key="1">
    <source>
        <dbReference type="EMBL" id="JAE38114.1"/>
    </source>
</evidence>
<proteinExistence type="predicted"/>
<accession>A0A0A9HQP0</accession>
<name>A0A0A9HQP0_ARUDO</name>
<dbReference type="AlphaFoldDB" id="A0A0A9HQP0"/>